<gene>
    <name evidence="2" type="ORF">QRX50_39040</name>
</gene>
<reference evidence="2 3" key="1">
    <citation type="submission" date="2023-06" db="EMBL/GenBank/DDBJ databases">
        <authorList>
            <person name="Oyuntsetseg B."/>
            <person name="Kim S.B."/>
        </authorList>
    </citation>
    <scope>NUCLEOTIDE SEQUENCE [LARGE SCALE GENOMIC DNA]</scope>
    <source>
        <strain evidence="2 3">2-15</strain>
    </source>
</reference>
<dbReference type="AlphaFoldDB" id="A0A9Y2ID63"/>
<feature type="chain" id="PRO_5040920722" description="Secreted protein" evidence="1">
    <location>
        <begin position="26"/>
        <end position="73"/>
    </location>
</feature>
<dbReference type="KEGG" id="acab:QRX50_39040"/>
<evidence type="ECO:0008006" key="4">
    <source>
        <dbReference type="Google" id="ProtNLM"/>
    </source>
</evidence>
<accession>A0A9Y2ID63</accession>
<dbReference type="RefSeq" id="WP_285968085.1">
    <property type="nucleotide sequence ID" value="NZ_CP127294.1"/>
</dbReference>
<evidence type="ECO:0000313" key="2">
    <source>
        <dbReference type="EMBL" id="WIX77344.1"/>
    </source>
</evidence>
<dbReference type="Proteomes" id="UP001236014">
    <property type="component" value="Chromosome"/>
</dbReference>
<feature type="signal peptide" evidence="1">
    <location>
        <begin position="1"/>
        <end position="25"/>
    </location>
</feature>
<dbReference type="EMBL" id="CP127294">
    <property type="protein sequence ID" value="WIX77344.1"/>
    <property type="molecule type" value="Genomic_DNA"/>
</dbReference>
<protein>
    <recommendedName>
        <fullName evidence="4">Secreted protein</fullName>
    </recommendedName>
</protein>
<proteinExistence type="predicted"/>
<sequence>MRRFLTAGLLAGSFALVTVVVPATASADAPPGWCLGPAPCTRTTDGWCLGQSPCTATTDGWCLNPSEDVCRRY</sequence>
<organism evidence="2 3">
    <name type="scientific">Amycolatopsis carbonis</name>
    <dbReference type="NCBI Taxonomy" id="715471"/>
    <lineage>
        <taxon>Bacteria</taxon>
        <taxon>Bacillati</taxon>
        <taxon>Actinomycetota</taxon>
        <taxon>Actinomycetes</taxon>
        <taxon>Pseudonocardiales</taxon>
        <taxon>Pseudonocardiaceae</taxon>
        <taxon>Amycolatopsis</taxon>
    </lineage>
</organism>
<keyword evidence="3" id="KW-1185">Reference proteome</keyword>
<evidence type="ECO:0000313" key="3">
    <source>
        <dbReference type="Proteomes" id="UP001236014"/>
    </source>
</evidence>
<keyword evidence="1" id="KW-0732">Signal</keyword>
<evidence type="ECO:0000256" key="1">
    <source>
        <dbReference type="SAM" id="SignalP"/>
    </source>
</evidence>
<name>A0A9Y2ID63_9PSEU</name>